<dbReference type="AlphaFoldDB" id="A0A1D3CX98"/>
<feature type="compositionally biased region" description="Low complexity" evidence="1">
    <location>
        <begin position="49"/>
        <end position="58"/>
    </location>
</feature>
<proteinExistence type="predicted"/>
<evidence type="ECO:0000256" key="1">
    <source>
        <dbReference type="SAM" id="MobiDB-lite"/>
    </source>
</evidence>
<dbReference type="VEuPathDB" id="ToxoDB:cyc_09323"/>
<evidence type="ECO:0000313" key="3">
    <source>
        <dbReference type="Proteomes" id="UP000095192"/>
    </source>
</evidence>
<comment type="caution">
    <text evidence="2">The sequence shown here is derived from an EMBL/GenBank/DDBJ whole genome shotgun (WGS) entry which is preliminary data.</text>
</comment>
<name>A0A1D3CX98_9EIME</name>
<protein>
    <submittedName>
        <fullName evidence="2">Uncharacterized protein</fullName>
    </submittedName>
</protein>
<reference evidence="2 3" key="1">
    <citation type="journal article" date="2016" name="BMC Genomics">
        <title>Comparative genomics reveals Cyclospora cayetanensis possesses coccidia-like metabolism and invasion components but unique surface antigens.</title>
        <authorList>
            <person name="Liu S."/>
            <person name="Wang L."/>
            <person name="Zheng H."/>
            <person name="Xu Z."/>
            <person name="Roellig D.M."/>
            <person name="Li N."/>
            <person name="Frace M.A."/>
            <person name="Tang K."/>
            <person name="Arrowood M.J."/>
            <person name="Moss D.M."/>
            <person name="Zhang L."/>
            <person name="Feng Y."/>
            <person name="Xiao L."/>
        </authorList>
    </citation>
    <scope>NUCLEOTIDE SEQUENCE [LARGE SCALE GENOMIC DNA]</scope>
    <source>
        <strain evidence="2 3">CHN_HEN01</strain>
    </source>
</reference>
<organism evidence="2 3">
    <name type="scientific">Cyclospora cayetanensis</name>
    <dbReference type="NCBI Taxonomy" id="88456"/>
    <lineage>
        <taxon>Eukaryota</taxon>
        <taxon>Sar</taxon>
        <taxon>Alveolata</taxon>
        <taxon>Apicomplexa</taxon>
        <taxon>Conoidasida</taxon>
        <taxon>Coccidia</taxon>
        <taxon>Eucoccidiorida</taxon>
        <taxon>Eimeriorina</taxon>
        <taxon>Eimeriidae</taxon>
        <taxon>Cyclospora</taxon>
    </lineage>
</organism>
<dbReference type="InParanoid" id="A0A1D3CX98"/>
<gene>
    <name evidence="2" type="ORF">cyc_09323</name>
</gene>
<sequence length="90" mass="8826">MRVSASLSLTLAQLHSVERSSQTSLPLRLLPSASRSLALLCVSGGGAAGETAGEASTGLTDGPSLQQGAASRSRLVSSCLSVGGDLGEAG</sequence>
<accession>A0A1D3CX98</accession>
<feature type="region of interest" description="Disordered" evidence="1">
    <location>
        <begin position="46"/>
        <end position="70"/>
    </location>
</feature>
<evidence type="ECO:0000313" key="2">
    <source>
        <dbReference type="EMBL" id="OEH75826.1"/>
    </source>
</evidence>
<dbReference type="Proteomes" id="UP000095192">
    <property type="component" value="Unassembled WGS sequence"/>
</dbReference>
<dbReference type="EMBL" id="JROU02001623">
    <property type="protein sequence ID" value="OEH75826.1"/>
    <property type="molecule type" value="Genomic_DNA"/>
</dbReference>
<keyword evidence="3" id="KW-1185">Reference proteome</keyword>